<reference evidence="2" key="1">
    <citation type="submission" date="2015-10" db="EMBL/GenBank/DDBJ databases">
        <title>Niche specialization of a soil ammonia-oxidizing archaeon, Candidatus Nitrosocosmicus oleophilus.</title>
        <authorList>
            <person name="Jung M.-Y."/>
            <person name="Rhee S.-K."/>
        </authorList>
    </citation>
    <scope>NUCLEOTIDE SEQUENCE [LARGE SCALE GENOMIC DNA]</scope>
    <source>
        <strain evidence="2">MY3</strain>
    </source>
</reference>
<evidence type="ECO:0000313" key="1">
    <source>
        <dbReference type="EMBL" id="ALI35282.1"/>
    </source>
</evidence>
<dbReference type="EMBL" id="CP012850">
    <property type="protein sequence ID" value="ALI35282.1"/>
    <property type="molecule type" value="Genomic_DNA"/>
</dbReference>
<protein>
    <submittedName>
        <fullName evidence="1">Uncharacterized protein</fullName>
    </submittedName>
</protein>
<evidence type="ECO:0000313" key="2">
    <source>
        <dbReference type="Proteomes" id="UP000058925"/>
    </source>
</evidence>
<dbReference type="Proteomes" id="UP000058925">
    <property type="component" value="Chromosome"/>
</dbReference>
<dbReference type="KEGG" id="taa:NMY3_01077"/>
<dbReference type="AlphaFoldDB" id="A0A654M6Z5"/>
<dbReference type="RefSeq" id="WP_231100286.1">
    <property type="nucleotide sequence ID" value="NZ_CP012850.1"/>
</dbReference>
<organism evidence="1 2">
    <name type="scientific">Candidatus Nitrosocosmicus oleophilus</name>
    <dbReference type="NCBI Taxonomy" id="1353260"/>
    <lineage>
        <taxon>Archaea</taxon>
        <taxon>Nitrososphaerota</taxon>
        <taxon>Nitrososphaeria</taxon>
        <taxon>Nitrososphaerales</taxon>
        <taxon>Nitrososphaeraceae</taxon>
        <taxon>Candidatus Nitrosocosmicus</taxon>
    </lineage>
</organism>
<accession>A0A654M6Z5</accession>
<proteinExistence type="predicted"/>
<keyword evidence="2" id="KW-1185">Reference proteome</keyword>
<dbReference type="GeneID" id="68929752"/>
<name>A0A654M6Z5_9ARCH</name>
<gene>
    <name evidence="1" type="ORF">NMY3_01077</name>
</gene>
<sequence length="67" mass="8109">MIRVLNVLSALEKEYWIFHFMGCRSSFKKLQKDFLEHLLIIFNRFMDISNQKTITAKKESIVSYYFP</sequence>